<keyword evidence="2" id="KW-1185">Reference proteome</keyword>
<gene>
    <name evidence="1" type="ORF">ANN_15980</name>
</gene>
<evidence type="ECO:0000313" key="1">
    <source>
        <dbReference type="EMBL" id="KAJ4433670.1"/>
    </source>
</evidence>
<protein>
    <recommendedName>
        <fullName evidence="3">DUF4817 domain-containing protein</fullName>
    </recommendedName>
</protein>
<name>A0ABQ8SIR1_PERAM</name>
<accession>A0ABQ8SIR1</accession>
<evidence type="ECO:0000313" key="2">
    <source>
        <dbReference type="Proteomes" id="UP001148838"/>
    </source>
</evidence>
<proteinExistence type="predicted"/>
<dbReference type="Proteomes" id="UP001148838">
    <property type="component" value="Unassembled WGS sequence"/>
</dbReference>
<reference evidence="1 2" key="1">
    <citation type="journal article" date="2022" name="Allergy">
        <title>Genome assembly and annotation of Periplaneta americana reveal a comprehensive cockroach allergen profile.</title>
        <authorList>
            <person name="Wang L."/>
            <person name="Xiong Q."/>
            <person name="Saelim N."/>
            <person name="Wang L."/>
            <person name="Nong W."/>
            <person name="Wan A.T."/>
            <person name="Shi M."/>
            <person name="Liu X."/>
            <person name="Cao Q."/>
            <person name="Hui J.H.L."/>
            <person name="Sookrung N."/>
            <person name="Leung T.F."/>
            <person name="Tungtrongchitr A."/>
            <person name="Tsui S.K.W."/>
        </authorList>
    </citation>
    <scope>NUCLEOTIDE SEQUENCE [LARGE SCALE GENOMIC DNA]</scope>
    <source>
        <strain evidence="1">PWHHKU_190912</strain>
    </source>
</reference>
<comment type="caution">
    <text evidence="1">The sequence shown here is derived from an EMBL/GenBank/DDBJ whole genome shotgun (WGS) entry which is preliminary data.</text>
</comment>
<sequence>MIKMATTNQQRAQCVLWCAKFESVKRVQREFRLEYGMRNVPKYNSIMFRRSQGSVKDIVYSQKSRNIDDLRVKIAQAFQQITPLMLPRTWAELHHCYELCRKNCRHENSPVTCKAPVTKTQDSGRRRIAELIPSVVQATRNL</sequence>
<dbReference type="EMBL" id="JAJSOF020000027">
    <property type="protein sequence ID" value="KAJ4433670.1"/>
    <property type="molecule type" value="Genomic_DNA"/>
</dbReference>
<evidence type="ECO:0008006" key="3">
    <source>
        <dbReference type="Google" id="ProtNLM"/>
    </source>
</evidence>
<organism evidence="1 2">
    <name type="scientific">Periplaneta americana</name>
    <name type="common">American cockroach</name>
    <name type="synonym">Blatta americana</name>
    <dbReference type="NCBI Taxonomy" id="6978"/>
    <lineage>
        <taxon>Eukaryota</taxon>
        <taxon>Metazoa</taxon>
        <taxon>Ecdysozoa</taxon>
        <taxon>Arthropoda</taxon>
        <taxon>Hexapoda</taxon>
        <taxon>Insecta</taxon>
        <taxon>Pterygota</taxon>
        <taxon>Neoptera</taxon>
        <taxon>Polyneoptera</taxon>
        <taxon>Dictyoptera</taxon>
        <taxon>Blattodea</taxon>
        <taxon>Blattoidea</taxon>
        <taxon>Blattidae</taxon>
        <taxon>Blattinae</taxon>
        <taxon>Periplaneta</taxon>
    </lineage>
</organism>